<proteinExistence type="predicted"/>
<dbReference type="AlphaFoldDB" id="A0A0A9ECE1"/>
<protein>
    <submittedName>
        <fullName evidence="1">ATGSL03 (GLUCAN SYNTHASE-LIKE 3)</fullName>
    </submittedName>
</protein>
<sequence length="29" mass="3107">MESNSPTNSCSSIISLVTTSSISWNKMTT</sequence>
<name>A0A0A9ECE1_ARUDO</name>
<accession>A0A0A9ECE1</accession>
<reference evidence="1" key="2">
    <citation type="journal article" date="2015" name="Data Brief">
        <title>Shoot transcriptome of the giant reed, Arundo donax.</title>
        <authorList>
            <person name="Barrero R.A."/>
            <person name="Guerrero F.D."/>
            <person name="Moolhuijzen P."/>
            <person name="Goolsby J.A."/>
            <person name="Tidwell J."/>
            <person name="Bellgard S.E."/>
            <person name="Bellgard M.I."/>
        </authorList>
    </citation>
    <scope>NUCLEOTIDE SEQUENCE</scope>
    <source>
        <tissue evidence="1">Shoot tissue taken approximately 20 cm above the soil surface</tissue>
    </source>
</reference>
<dbReference type="EMBL" id="GBRH01204223">
    <property type="protein sequence ID" value="JAD93672.1"/>
    <property type="molecule type" value="Transcribed_RNA"/>
</dbReference>
<organism evidence="1">
    <name type="scientific">Arundo donax</name>
    <name type="common">Giant reed</name>
    <name type="synonym">Donax arundinaceus</name>
    <dbReference type="NCBI Taxonomy" id="35708"/>
    <lineage>
        <taxon>Eukaryota</taxon>
        <taxon>Viridiplantae</taxon>
        <taxon>Streptophyta</taxon>
        <taxon>Embryophyta</taxon>
        <taxon>Tracheophyta</taxon>
        <taxon>Spermatophyta</taxon>
        <taxon>Magnoliopsida</taxon>
        <taxon>Liliopsida</taxon>
        <taxon>Poales</taxon>
        <taxon>Poaceae</taxon>
        <taxon>PACMAD clade</taxon>
        <taxon>Arundinoideae</taxon>
        <taxon>Arundineae</taxon>
        <taxon>Arundo</taxon>
    </lineage>
</organism>
<reference evidence="1" key="1">
    <citation type="submission" date="2014-09" db="EMBL/GenBank/DDBJ databases">
        <authorList>
            <person name="Magalhaes I.L.F."/>
            <person name="Oliveira U."/>
            <person name="Santos F.R."/>
            <person name="Vidigal T.H.D.A."/>
            <person name="Brescovit A.D."/>
            <person name="Santos A.J."/>
        </authorList>
    </citation>
    <scope>NUCLEOTIDE SEQUENCE</scope>
    <source>
        <tissue evidence="1">Shoot tissue taken approximately 20 cm above the soil surface</tissue>
    </source>
</reference>
<evidence type="ECO:0000313" key="1">
    <source>
        <dbReference type="EMBL" id="JAD93672.1"/>
    </source>
</evidence>